<dbReference type="Pfam" id="PF18348">
    <property type="entry name" value="SH3_16"/>
    <property type="match status" value="1"/>
</dbReference>
<dbReference type="GO" id="GO:0006508">
    <property type="term" value="P:proteolysis"/>
    <property type="evidence" value="ECO:0007669"/>
    <property type="project" value="UniProtKB-KW"/>
</dbReference>
<proteinExistence type="inferred from homology"/>
<dbReference type="OrthoDB" id="9813368at2"/>
<dbReference type="EMBL" id="FQZE01000018">
    <property type="protein sequence ID" value="SHJ40373.1"/>
    <property type="molecule type" value="Genomic_DNA"/>
</dbReference>
<evidence type="ECO:0000259" key="5">
    <source>
        <dbReference type="PROSITE" id="PS51781"/>
    </source>
</evidence>
<organism evidence="7 8">
    <name type="scientific">Tangfeifania diversioriginum</name>
    <dbReference type="NCBI Taxonomy" id="1168035"/>
    <lineage>
        <taxon>Bacteria</taxon>
        <taxon>Pseudomonadati</taxon>
        <taxon>Bacteroidota</taxon>
        <taxon>Bacteroidia</taxon>
        <taxon>Marinilabiliales</taxon>
        <taxon>Prolixibacteraceae</taxon>
        <taxon>Tangfeifania</taxon>
    </lineage>
</organism>
<dbReference type="PANTHER" id="PTHR47053:SF1">
    <property type="entry name" value="MUREIN DD-ENDOPEPTIDASE MEPH-RELATED"/>
    <property type="match status" value="1"/>
</dbReference>
<dbReference type="STRING" id="1168035.SAMN05444280_11870"/>
<sequence>MNYGISSLSLIPVRKDPSEKSEMVTQVLFGEHFEIKEEMVGWSYVNLAYDGYEGWIDSKMITPLPLRSLKKLENRPFAVSGDIINVIPVNEEQTLMLVAGSTLPVWRPYLKEFSVGKDTYKTSGEVFYGKLKNPREVLIRQALKYFNAPYLWGGRSPFGIDCSGFTQIIYKMAGVKIPRDAGEQVKLGRALSFVDEAQPGDLAFFDDEEGNIVHVGIIWKRNKIIHASGKVRIDNVDQFGIFNIDLKRYTHKMRVMKKIINADGTD</sequence>
<dbReference type="RefSeq" id="WP_073169899.1">
    <property type="nucleotide sequence ID" value="NZ_FQZE01000018.1"/>
</dbReference>
<dbReference type="InterPro" id="IPR041382">
    <property type="entry name" value="SH3_16"/>
</dbReference>
<evidence type="ECO:0000259" key="6">
    <source>
        <dbReference type="PROSITE" id="PS51935"/>
    </source>
</evidence>
<comment type="similarity">
    <text evidence="1">Belongs to the peptidase C40 family.</text>
</comment>
<dbReference type="Gene3D" id="3.90.1720.10">
    <property type="entry name" value="endopeptidase domain like (from Nostoc punctiforme)"/>
    <property type="match status" value="1"/>
</dbReference>
<dbReference type="PROSITE" id="PS51935">
    <property type="entry name" value="NLPC_P60"/>
    <property type="match status" value="1"/>
</dbReference>
<dbReference type="InterPro" id="IPR038765">
    <property type="entry name" value="Papain-like_cys_pep_sf"/>
</dbReference>
<evidence type="ECO:0000313" key="8">
    <source>
        <dbReference type="Proteomes" id="UP000184050"/>
    </source>
</evidence>
<feature type="domain" description="SH3b" evidence="5">
    <location>
        <begin position="1"/>
        <end position="65"/>
    </location>
</feature>
<evidence type="ECO:0000256" key="3">
    <source>
        <dbReference type="ARBA" id="ARBA00022801"/>
    </source>
</evidence>
<dbReference type="InterPro" id="IPR000064">
    <property type="entry name" value="NLP_P60_dom"/>
</dbReference>
<keyword evidence="3" id="KW-0378">Hydrolase</keyword>
<feature type="domain" description="NlpC/P60" evidence="6">
    <location>
        <begin position="132"/>
        <end position="256"/>
    </location>
</feature>
<dbReference type="Proteomes" id="UP000184050">
    <property type="component" value="Unassembled WGS sequence"/>
</dbReference>
<dbReference type="Pfam" id="PF00877">
    <property type="entry name" value="NLPC_P60"/>
    <property type="match status" value="1"/>
</dbReference>
<gene>
    <name evidence="7" type="ORF">SAMN05444280_11870</name>
</gene>
<dbReference type="InterPro" id="IPR003646">
    <property type="entry name" value="SH3-like_bac-type"/>
</dbReference>
<evidence type="ECO:0000256" key="2">
    <source>
        <dbReference type="ARBA" id="ARBA00022670"/>
    </source>
</evidence>
<evidence type="ECO:0000256" key="4">
    <source>
        <dbReference type="ARBA" id="ARBA00022807"/>
    </source>
</evidence>
<dbReference type="Gene3D" id="2.30.30.40">
    <property type="entry name" value="SH3 Domains"/>
    <property type="match status" value="1"/>
</dbReference>
<reference evidence="7 8" key="1">
    <citation type="submission" date="2016-11" db="EMBL/GenBank/DDBJ databases">
        <authorList>
            <person name="Jaros S."/>
            <person name="Januszkiewicz K."/>
            <person name="Wedrychowicz H."/>
        </authorList>
    </citation>
    <scope>NUCLEOTIDE SEQUENCE [LARGE SCALE GENOMIC DNA]</scope>
    <source>
        <strain evidence="7 8">DSM 27063</strain>
    </source>
</reference>
<dbReference type="SUPFAM" id="SSF54001">
    <property type="entry name" value="Cysteine proteinases"/>
    <property type="match status" value="1"/>
</dbReference>
<accession>A0A1M6J0Z5</accession>
<dbReference type="AlphaFoldDB" id="A0A1M6J0Z5"/>
<protein>
    <submittedName>
        <fullName evidence="7">SH3 domain-containing protein</fullName>
    </submittedName>
</protein>
<evidence type="ECO:0000256" key="1">
    <source>
        <dbReference type="ARBA" id="ARBA00007074"/>
    </source>
</evidence>
<keyword evidence="4" id="KW-0788">Thiol protease</keyword>
<dbReference type="PANTHER" id="PTHR47053">
    <property type="entry name" value="MUREIN DD-ENDOPEPTIDASE MEPH-RELATED"/>
    <property type="match status" value="1"/>
</dbReference>
<dbReference type="GO" id="GO:0008234">
    <property type="term" value="F:cysteine-type peptidase activity"/>
    <property type="evidence" value="ECO:0007669"/>
    <property type="project" value="UniProtKB-KW"/>
</dbReference>
<keyword evidence="2" id="KW-0645">Protease</keyword>
<evidence type="ECO:0000313" key="7">
    <source>
        <dbReference type="EMBL" id="SHJ40373.1"/>
    </source>
</evidence>
<keyword evidence="8" id="KW-1185">Reference proteome</keyword>
<dbReference type="InterPro" id="IPR051202">
    <property type="entry name" value="Peptidase_C40"/>
</dbReference>
<dbReference type="PROSITE" id="PS51781">
    <property type="entry name" value="SH3B"/>
    <property type="match status" value="1"/>
</dbReference>
<name>A0A1M6J0Z5_9BACT</name>